<evidence type="ECO:0000256" key="1">
    <source>
        <dbReference type="ARBA" id="ARBA00010490"/>
    </source>
</evidence>
<feature type="region of interest" description="Disordered" evidence="2">
    <location>
        <begin position="16"/>
        <end position="47"/>
    </location>
</feature>
<dbReference type="SUPFAM" id="SSF46950">
    <property type="entry name" value="Double-stranded DNA-binding domain"/>
    <property type="match status" value="1"/>
</dbReference>
<protein>
    <recommendedName>
        <fullName evidence="5">Programmed cell death protein 5</fullName>
    </recommendedName>
</protein>
<comment type="caution">
    <text evidence="3">The sequence shown here is derived from an EMBL/GenBank/DDBJ whole genome shotgun (WGS) entry which is preliminary data.</text>
</comment>
<evidence type="ECO:0000313" key="3">
    <source>
        <dbReference type="EMBL" id="RMZ53188.1"/>
    </source>
</evidence>
<dbReference type="GO" id="GO:0005634">
    <property type="term" value="C:nucleus"/>
    <property type="evidence" value="ECO:0007669"/>
    <property type="project" value="TreeGrafter"/>
</dbReference>
<dbReference type="PIRSF" id="PIRSF015730">
    <property type="entry name" value="TFAR19"/>
    <property type="match status" value="1"/>
</dbReference>
<dbReference type="PANTHER" id="PTHR10840:SF0">
    <property type="entry name" value="PROGRAMMED CELL DEATH PROTEIN 5"/>
    <property type="match status" value="1"/>
</dbReference>
<dbReference type="InterPro" id="IPR036883">
    <property type="entry name" value="PDCD5-like_sf"/>
</dbReference>
<evidence type="ECO:0008006" key="5">
    <source>
        <dbReference type="Google" id="ProtNLM"/>
    </source>
</evidence>
<dbReference type="PANTHER" id="PTHR10840">
    <property type="entry name" value="PROGRAMMED CELL DEATH PROTEIN 5"/>
    <property type="match status" value="1"/>
</dbReference>
<dbReference type="GO" id="GO:0003677">
    <property type="term" value="F:DNA binding"/>
    <property type="evidence" value="ECO:0007669"/>
    <property type="project" value="InterPro"/>
</dbReference>
<dbReference type="GO" id="GO:0005829">
    <property type="term" value="C:cytosol"/>
    <property type="evidence" value="ECO:0007669"/>
    <property type="project" value="TreeGrafter"/>
</dbReference>
<gene>
    <name evidence="3" type="ORF">APUTEX25_005177</name>
</gene>
<organism evidence="3 4">
    <name type="scientific">Auxenochlorella protothecoides</name>
    <name type="common">Green microalga</name>
    <name type="synonym">Chlorella protothecoides</name>
    <dbReference type="NCBI Taxonomy" id="3075"/>
    <lineage>
        <taxon>Eukaryota</taxon>
        <taxon>Viridiplantae</taxon>
        <taxon>Chlorophyta</taxon>
        <taxon>core chlorophytes</taxon>
        <taxon>Trebouxiophyceae</taxon>
        <taxon>Chlorellales</taxon>
        <taxon>Chlorellaceae</taxon>
        <taxon>Auxenochlorella</taxon>
    </lineage>
</organism>
<sequence>SEDAQLEAIRQRRMQELMAQQGGQAPRSAEEQQAAQEAQEAADDQRRGMLAAILQPSARERLARISLVKPDKARSIEDLILNAARRGQIQQKVRRIERRNGTGSAPVSEDRLIELLEQVNEQTQQKTTVTIQRRRAFDDDF</sequence>
<reference evidence="4" key="1">
    <citation type="journal article" date="2018" name="Algal Res.">
        <title>Characterization of plant carbon substrate utilization by Auxenochlorella protothecoides.</title>
        <authorList>
            <person name="Vogler B.W."/>
            <person name="Starkenburg S.R."/>
            <person name="Sudasinghe N."/>
            <person name="Schambach J.Y."/>
            <person name="Rollin J.A."/>
            <person name="Pattathil S."/>
            <person name="Barry A.N."/>
        </authorList>
    </citation>
    <scope>NUCLEOTIDE SEQUENCE [LARGE SCALE GENOMIC DNA]</scope>
    <source>
        <strain evidence="4">UTEX 25</strain>
    </source>
</reference>
<accession>A0A3M7KRN3</accession>
<dbReference type="Pfam" id="PF01984">
    <property type="entry name" value="dsDNA_bind"/>
    <property type="match status" value="1"/>
</dbReference>
<dbReference type="EMBL" id="QOKY01000199">
    <property type="protein sequence ID" value="RMZ53188.1"/>
    <property type="molecule type" value="Genomic_DNA"/>
</dbReference>
<dbReference type="InterPro" id="IPR002836">
    <property type="entry name" value="PDCD5-like"/>
</dbReference>
<evidence type="ECO:0000313" key="4">
    <source>
        <dbReference type="Proteomes" id="UP000279271"/>
    </source>
</evidence>
<dbReference type="AlphaFoldDB" id="A0A3M7KRN3"/>
<name>A0A3M7KRN3_AUXPR</name>
<proteinExistence type="inferred from homology"/>
<evidence type="ECO:0000256" key="2">
    <source>
        <dbReference type="SAM" id="MobiDB-lite"/>
    </source>
</evidence>
<dbReference type="Gene3D" id="1.10.8.140">
    <property type="entry name" value="PDCD5-like"/>
    <property type="match status" value="1"/>
</dbReference>
<dbReference type="Proteomes" id="UP000279271">
    <property type="component" value="Unassembled WGS sequence"/>
</dbReference>
<feature type="non-terminal residue" evidence="3">
    <location>
        <position position="1"/>
    </location>
</feature>
<comment type="similarity">
    <text evidence="1">Belongs to the PDCD5 family.</text>
</comment>